<accession>A0A1U7IRD9</accession>
<dbReference type="Gene3D" id="3.40.50.12580">
    <property type="match status" value="1"/>
</dbReference>
<dbReference type="InterPro" id="IPR051612">
    <property type="entry name" value="Teichoic_Acid_Biosynth"/>
</dbReference>
<proteinExistence type="predicted"/>
<dbReference type="RefSeq" id="WP_073592074.1">
    <property type="nucleotide sequence ID" value="NZ_MRCE01000003.1"/>
</dbReference>
<evidence type="ECO:0000313" key="2">
    <source>
        <dbReference type="Proteomes" id="UP000185860"/>
    </source>
</evidence>
<evidence type="ECO:0000313" key="1">
    <source>
        <dbReference type="EMBL" id="OKH40011.1"/>
    </source>
</evidence>
<name>A0A1U7IRD9_9CYAN</name>
<dbReference type="EMBL" id="MRCE01000003">
    <property type="protein sequence ID" value="OKH40011.1"/>
    <property type="molecule type" value="Genomic_DNA"/>
</dbReference>
<dbReference type="AlphaFoldDB" id="A0A1U7IRD9"/>
<dbReference type="OrthoDB" id="1522454at2"/>
<dbReference type="SUPFAM" id="SSF53756">
    <property type="entry name" value="UDP-Glycosyltransferase/glycogen phosphorylase"/>
    <property type="match status" value="1"/>
</dbReference>
<dbReference type="STRING" id="454136.NIES2119_03430"/>
<dbReference type="InterPro" id="IPR043148">
    <property type="entry name" value="TagF_C"/>
</dbReference>
<dbReference type="GO" id="GO:0047355">
    <property type="term" value="F:CDP-glycerol glycerophosphotransferase activity"/>
    <property type="evidence" value="ECO:0007669"/>
    <property type="project" value="InterPro"/>
</dbReference>
<dbReference type="Proteomes" id="UP000185860">
    <property type="component" value="Unassembled WGS sequence"/>
</dbReference>
<organism evidence="1 2">
    <name type="scientific">[Phormidium ambiguum] IAM M-71</name>
    <dbReference type="NCBI Taxonomy" id="454136"/>
    <lineage>
        <taxon>Bacteria</taxon>
        <taxon>Bacillati</taxon>
        <taxon>Cyanobacteriota</taxon>
        <taxon>Cyanophyceae</taxon>
        <taxon>Oscillatoriophycideae</taxon>
        <taxon>Aerosakkonematales</taxon>
        <taxon>Aerosakkonemataceae</taxon>
        <taxon>Floridanema</taxon>
    </lineage>
</organism>
<dbReference type="PANTHER" id="PTHR37316:SF3">
    <property type="entry name" value="TEICHOIC ACID GLYCEROL-PHOSPHATE TRANSFERASE"/>
    <property type="match status" value="1"/>
</dbReference>
<gene>
    <name evidence="1" type="ORF">NIES2119_03430</name>
</gene>
<dbReference type="InterPro" id="IPR007554">
    <property type="entry name" value="Glycerophosphate_synth"/>
</dbReference>
<evidence type="ECO:0008006" key="3">
    <source>
        <dbReference type="Google" id="ProtNLM"/>
    </source>
</evidence>
<protein>
    <recommendedName>
        <fullName evidence="3">CDP-glycerol--glycerophosphate glycerophosphotransferase</fullName>
    </recommendedName>
</protein>
<sequence>MISNKRVTVLFTGYAHVHFLCFRPIYEHLAQIPGVEVYVSGGIRTESETGFNYDGSAMYDPFHIPPDRILSVEEIQHRHFDVLFSANKRIIAPLENFGTRIQIFHGVSFRNRGVRQENLDYDIFFIIGPYMRRKFAESGLLAEDDPRGVSIGFPKTDPLVTGELDRQELLQKYGFDGKRSILLYAPTGQADNSLETMGKEVIRRLSETNQYDLLIKPHDHPKNKIDWFAELAPLESSHTRLVNDLDIVPLLYLSDLLITDASSVANEYALLNRPLVFLDVPKLIERSQKQGALVDLETWGRRGGLIVEHPEQVEKVIATSLAKFDRFSEIRTAIAQDLFYNPGQATNAAISWFKEQFLSAN</sequence>
<comment type="caution">
    <text evidence="1">The sequence shown here is derived from an EMBL/GenBank/DDBJ whole genome shotgun (WGS) entry which is preliminary data.</text>
</comment>
<dbReference type="GO" id="GO:0016020">
    <property type="term" value="C:membrane"/>
    <property type="evidence" value="ECO:0007669"/>
    <property type="project" value="InterPro"/>
</dbReference>
<reference evidence="1 2" key="1">
    <citation type="submission" date="2016-11" db="EMBL/GenBank/DDBJ databases">
        <title>Draft Genome Sequences of Nine Cyanobacterial Strains from Diverse Habitats.</title>
        <authorList>
            <person name="Zhu T."/>
            <person name="Hou S."/>
            <person name="Lu X."/>
            <person name="Hess W.R."/>
        </authorList>
    </citation>
    <scope>NUCLEOTIDE SEQUENCE [LARGE SCALE GENOMIC DNA]</scope>
    <source>
        <strain evidence="1 2">IAM M-71</strain>
    </source>
</reference>
<dbReference type="Pfam" id="PF04464">
    <property type="entry name" value="Glyphos_transf"/>
    <property type="match status" value="1"/>
</dbReference>
<dbReference type="PANTHER" id="PTHR37316">
    <property type="entry name" value="TEICHOIC ACID GLYCEROL-PHOSPHATE PRIMASE"/>
    <property type="match status" value="1"/>
</dbReference>